<reference evidence="1 2" key="1">
    <citation type="submission" date="2017-12" db="EMBL/GenBank/DDBJ databases">
        <title>High-resolution comparative analysis of great ape genomes.</title>
        <authorList>
            <person name="Pollen A."/>
            <person name="Hastie A."/>
            <person name="Hormozdiari F."/>
            <person name="Dougherty M."/>
            <person name="Liu R."/>
            <person name="Chaisson M."/>
            <person name="Hoppe E."/>
            <person name="Hill C."/>
            <person name="Pang A."/>
            <person name="Hillier L."/>
            <person name="Baker C."/>
            <person name="Armstrong J."/>
            <person name="Shendure J."/>
            <person name="Paten B."/>
            <person name="Wilson R."/>
            <person name="Chao H."/>
            <person name="Schneider V."/>
            <person name="Ventura M."/>
            <person name="Kronenberg Z."/>
            <person name="Murali S."/>
            <person name="Gordon D."/>
            <person name="Cantsilieris S."/>
            <person name="Munson K."/>
            <person name="Nelson B."/>
            <person name="Raja A."/>
            <person name="Underwood J."/>
            <person name="Diekhans M."/>
            <person name="Fiddes I."/>
            <person name="Haussler D."/>
            <person name="Eichler E."/>
        </authorList>
    </citation>
    <scope>NUCLEOTIDE SEQUENCE [LARGE SCALE GENOMIC DNA]</scope>
    <source>
        <strain evidence="1">Yerkes chimp pedigree #C0471</strain>
    </source>
</reference>
<dbReference type="AlphaFoldDB" id="A0A2J8NF01"/>
<comment type="caution">
    <text evidence="1">The sequence shown here is derived from an EMBL/GenBank/DDBJ whole genome shotgun (WGS) entry which is preliminary data.</text>
</comment>
<accession>A0A2J8NF01</accession>
<proteinExistence type="predicted"/>
<dbReference type="EMBL" id="NBAG03000230">
    <property type="protein sequence ID" value="PNI70350.1"/>
    <property type="molecule type" value="Genomic_DNA"/>
</dbReference>
<evidence type="ECO:0000313" key="2">
    <source>
        <dbReference type="Proteomes" id="UP000236370"/>
    </source>
</evidence>
<evidence type="ECO:0000313" key="1">
    <source>
        <dbReference type="EMBL" id="PNI70350.1"/>
    </source>
</evidence>
<feature type="non-terminal residue" evidence="1">
    <location>
        <position position="1"/>
    </location>
</feature>
<gene>
    <name evidence="1" type="ORF">CK820_G0010841</name>
</gene>
<name>A0A2J8NF01_PANTR</name>
<organism evidence="1 2">
    <name type="scientific">Pan troglodytes</name>
    <name type="common">Chimpanzee</name>
    <dbReference type="NCBI Taxonomy" id="9598"/>
    <lineage>
        <taxon>Eukaryota</taxon>
        <taxon>Metazoa</taxon>
        <taxon>Chordata</taxon>
        <taxon>Craniata</taxon>
        <taxon>Vertebrata</taxon>
        <taxon>Euteleostomi</taxon>
        <taxon>Mammalia</taxon>
        <taxon>Eutheria</taxon>
        <taxon>Euarchontoglires</taxon>
        <taxon>Primates</taxon>
        <taxon>Haplorrhini</taxon>
        <taxon>Catarrhini</taxon>
        <taxon>Hominidae</taxon>
        <taxon>Pan</taxon>
    </lineage>
</organism>
<dbReference type="Proteomes" id="UP000236370">
    <property type="component" value="Unassembled WGS sequence"/>
</dbReference>
<sequence length="68" mass="7726">RSHHFQKVGKKPELTLVWEPEDMEQEPAQQGPLENLMKAMSLHPRNCLEPFSPTMCPERGPRPSGCVS</sequence>
<protein>
    <submittedName>
        <fullName evidence="1">DIS3L2 isoform 8</fullName>
    </submittedName>
</protein>